<reference evidence="3" key="2">
    <citation type="journal article" date="2008" name="Genome Biol.">
        <title>Improved genome assembly and evidence-based global gene model set for the chordate Ciona intestinalis: new insight into intron and operon populations.</title>
        <authorList>
            <person name="Satou Y."/>
            <person name="Mineta K."/>
            <person name="Ogasawara M."/>
            <person name="Sasakura Y."/>
            <person name="Shoguchi E."/>
            <person name="Ueno K."/>
            <person name="Yamada L."/>
            <person name="Matsumoto J."/>
            <person name="Wasserscheid J."/>
            <person name="Dewar K."/>
            <person name="Wiley G.B."/>
            <person name="Macmil S.L."/>
            <person name="Roe B.A."/>
            <person name="Zeller R.W."/>
            <person name="Hastings K.E."/>
            <person name="Lemaire P."/>
            <person name="Lindquist E."/>
            <person name="Endo T."/>
            <person name="Hotta K."/>
            <person name="Inaba K."/>
        </authorList>
    </citation>
    <scope>NUCLEOTIDE SEQUENCE [LARGE SCALE GENOMIC DNA]</scope>
    <source>
        <strain evidence="3">wild type</strain>
    </source>
</reference>
<evidence type="ECO:0000313" key="3">
    <source>
        <dbReference type="Ensembl" id="ENSCINP00000005475.3"/>
    </source>
</evidence>
<dbReference type="OMA" id="QPKARYY"/>
<dbReference type="OrthoDB" id="2016523at2759"/>
<dbReference type="InterPro" id="IPR006759">
    <property type="entry name" value="Glyco_transf_54"/>
</dbReference>
<feature type="transmembrane region" description="Helical" evidence="1">
    <location>
        <begin position="9"/>
        <end position="28"/>
    </location>
</feature>
<name>F6XPI1_CIOIN</name>
<dbReference type="InParanoid" id="F6XPI1"/>
<evidence type="ECO:0000313" key="4">
    <source>
        <dbReference type="Proteomes" id="UP000008144"/>
    </source>
</evidence>
<dbReference type="Pfam" id="PF04666">
    <property type="entry name" value="MGAT4_cons"/>
    <property type="match status" value="1"/>
</dbReference>
<protein>
    <submittedName>
        <fullName evidence="3">Alpha-1,3-mannosyl-glycoprotein 4-beta-N-acetylglucosaminyltransferase A</fullName>
    </submittedName>
</protein>
<dbReference type="FunCoup" id="F6XPI1">
    <property type="interactions" value="11"/>
</dbReference>
<dbReference type="RefSeq" id="XP_002127140.1">
    <property type="nucleotide sequence ID" value="XM_002127104.4"/>
</dbReference>
<evidence type="ECO:0000256" key="1">
    <source>
        <dbReference type="SAM" id="Phobius"/>
    </source>
</evidence>
<keyword evidence="1" id="KW-1133">Transmembrane helix</keyword>
<accession>F6XPI1</accession>
<dbReference type="GeneID" id="100187449"/>
<dbReference type="HOGENOM" id="CLU_027046_2_0_1"/>
<evidence type="ECO:0000259" key="2">
    <source>
        <dbReference type="Pfam" id="PF04666"/>
    </source>
</evidence>
<gene>
    <name evidence="3" type="primary">LOC100187449</name>
</gene>
<dbReference type="Proteomes" id="UP000008144">
    <property type="component" value="Chromosome 10"/>
</dbReference>
<dbReference type="InterPro" id="IPR057279">
    <property type="entry name" value="MGAT4"/>
</dbReference>
<dbReference type="Ensembl" id="ENSCINT00000005475.3">
    <property type="protein sequence ID" value="ENSCINP00000005475.3"/>
    <property type="gene ID" value="ENSCING00000002685.3"/>
</dbReference>
<feature type="domain" description="MGAT4 conserved region" evidence="2">
    <location>
        <begin position="95"/>
        <end position="352"/>
    </location>
</feature>
<accession>A0A1W2WGA8</accession>
<dbReference type="KEGG" id="cin:100187449"/>
<proteinExistence type="predicted"/>
<keyword evidence="1" id="KW-0812">Transmembrane</keyword>
<sequence length="354" mass="40720">MVRFQSKHTVWVVILILYGLSTVYYIALTNSRNFFRLKNEVQKEIALQASKSFHGTVADVQNNVAPTQKVGSSSKYSHPLYPGFPLSGDLANPIPGFKLGHASKQTKVVIGIPTIQREGISYLHQTIDSLLKNIEPRRNDTAIVIYIGELDTEFVRSQAREISENFPNEVEDGTLQVISPPLNFYPDWEEVLPPSFGDPKERIKWRSKQNLDQIFLMMYIYHMHPAYYLMLEDDVLSSVGYMDSIIKHAESIESTDYFFVSFCSLGAIGKLFRARTLPSYAAFIHIFWNRKPLDWLQIDYVGTEVCSYDESQKECFARRKEYMKEYRPALFQHIGRISSLKGKQQLLKDNSFVG</sequence>
<organism evidence="3 4">
    <name type="scientific">Ciona intestinalis</name>
    <name type="common">Transparent sea squirt</name>
    <name type="synonym">Ascidia intestinalis</name>
    <dbReference type="NCBI Taxonomy" id="7719"/>
    <lineage>
        <taxon>Eukaryota</taxon>
        <taxon>Metazoa</taxon>
        <taxon>Chordata</taxon>
        <taxon>Tunicata</taxon>
        <taxon>Ascidiacea</taxon>
        <taxon>Phlebobranchia</taxon>
        <taxon>Cionidae</taxon>
        <taxon>Ciona</taxon>
    </lineage>
</organism>
<dbReference type="PANTHER" id="PTHR12062:SF33">
    <property type="entry name" value="ALPHA-1,6-MANNOSYL-GLYCOPROTEIN 4-BETA-N-ACETYLGLUCOSAMINYLTRANSFERASE-LIKE"/>
    <property type="match status" value="1"/>
</dbReference>
<reference evidence="4" key="1">
    <citation type="journal article" date="2002" name="Science">
        <title>The draft genome of Ciona intestinalis: insights into chordate and vertebrate origins.</title>
        <authorList>
            <person name="Dehal P."/>
            <person name="Satou Y."/>
            <person name="Campbell R.K."/>
            <person name="Chapman J."/>
            <person name="Degnan B."/>
            <person name="De Tomaso A."/>
            <person name="Davidson B."/>
            <person name="Di Gregorio A."/>
            <person name="Gelpke M."/>
            <person name="Goodstein D.M."/>
            <person name="Harafuji N."/>
            <person name="Hastings K.E."/>
            <person name="Ho I."/>
            <person name="Hotta K."/>
            <person name="Huang W."/>
            <person name="Kawashima T."/>
            <person name="Lemaire P."/>
            <person name="Martinez D."/>
            <person name="Meinertzhagen I.A."/>
            <person name="Necula S."/>
            <person name="Nonaka M."/>
            <person name="Putnam N."/>
            <person name="Rash S."/>
            <person name="Saiga H."/>
            <person name="Satake M."/>
            <person name="Terry A."/>
            <person name="Yamada L."/>
            <person name="Wang H.G."/>
            <person name="Awazu S."/>
            <person name="Azumi K."/>
            <person name="Boore J."/>
            <person name="Branno M."/>
            <person name="Chin-Bow S."/>
            <person name="DeSantis R."/>
            <person name="Doyle S."/>
            <person name="Francino P."/>
            <person name="Keys D.N."/>
            <person name="Haga S."/>
            <person name="Hayashi H."/>
            <person name="Hino K."/>
            <person name="Imai K.S."/>
            <person name="Inaba K."/>
            <person name="Kano S."/>
            <person name="Kobayashi K."/>
            <person name="Kobayashi M."/>
            <person name="Lee B.I."/>
            <person name="Makabe K.W."/>
            <person name="Manohar C."/>
            <person name="Matassi G."/>
            <person name="Medina M."/>
            <person name="Mochizuki Y."/>
            <person name="Mount S."/>
            <person name="Morishita T."/>
            <person name="Miura S."/>
            <person name="Nakayama A."/>
            <person name="Nishizaka S."/>
            <person name="Nomoto H."/>
            <person name="Ohta F."/>
            <person name="Oishi K."/>
            <person name="Rigoutsos I."/>
            <person name="Sano M."/>
            <person name="Sasaki A."/>
            <person name="Sasakura Y."/>
            <person name="Shoguchi E."/>
            <person name="Shin-i T."/>
            <person name="Spagnuolo A."/>
            <person name="Stainier D."/>
            <person name="Suzuki M.M."/>
            <person name="Tassy O."/>
            <person name="Takatori N."/>
            <person name="Tokuoka M."/>
            <person name="Yagi K."/>
            <person name="Yoshizaki F."/>
            <person name="Wada S."/>
            <person name="Zhang C."/>
            <person name="Hyatt P.D."/>
            <person name="Larimer F."/>
            <person name="Detter C."/>
            <person name="Doggett N."/>
            <person name="Glavina T."/>
            <person name="Hawkins T."/>
            <person name="Richardson P."/>
            <person name="Lucas S."/>
            <person name="Kohara Y."/>
            <person name="Levine M."/>
            <person name="Satoh N."/>
            <person name="Rokhsar D.S."/>
        </authorList>
    </citation>
    <scope>NUCLEOTIDE SEQUENCE [LARGE SCALE GENOMIC DNA]</scope>
</reference>
<reference evidence="3" key="4">
    <citation type="submission" date="2025-09" db="UniProtKB">
        <authorList>
            <consortium name="Ensembl"/>
        </authorList>
    </citation>
    <scope>IDENTIFICATION</scope>
</reference>
<dbReference type="PANTHER" id="PTHR12062">
    <property type="entry name" value="N-ACETYLGLUCOSAMINYLTRANSFERASE VI"/>
    <property type="match status" value="1"/>
</dbReference>
<reference evidence="3" key="3">
    <citation type="submission" date="2025-08" db="UniProtKB">
        <authorList>
            <consortium name="Ensembl"/>
        </authorList>
    </citation>
    <scope>IDENTIFICATION</scope>
</reference>
<dbReference type="GeneTree" id="ENSGT00940000166895"/>
<dbReference type="STRING" id="7719.ENSCINP00000005475"/>
<dbReference type="AlphaFoldDB" id="F6XPI1"/>
<dbReference type="EMBL" id="EAAA01000435">
    <property type="status" value="NOT_ANNOTATED_CDS"/>
    <property type="molecule type" value="Genomic_DNA"/>
</dbReference>
<keyword evidence="4" id="KW-1185">Reference proteome</keyword>
<keyword evidence="1" id="KW-0472">Membrane</keyword>